<feature type="compositionally biased region" description="Low complexity" evidence="6">
    <location>
        <begin position="62"/>
        <end position="88"/>
    </location>
</feature>
<feature type="transmembrane region" description="Helical" evidence="7">
    <location>
        <begin position="343"/>
        <end position="365"/>
    </location>
</feature>
<keyword evidence="5 7" id="KW-0472">Membrane</keyword>
<evidence type="ECO:0000256" key="4">
    <source>
        <dbReference type="ARBA" id="ARBA00022989"/>
    </source>
</evidence>
<evidence type="ECO:0000313" key="10">
    <source>
        <dbReference type="Proteomes" id="UP001143463"/>
    </source>
</evidence>
<dbReference type="AlphaFoldDB" id="A0A9W6L967"/>
<evidence type="ECO:0000256" key="6">
    <source>
        <dbReference type="SAM" id="MobiDB-lite"/>
    </source>
</evidence>
<keyword evidence="4 7" id="KW-1133">Transmembrane helix</keyword>
<name>A0A9W6L967_9PSEU</name>
<evidence type="ECO:0000259" key="8">
    <source>
        <dbReference type="Pfam" id="PF09924"/>
    </source>
</evidence>
<evidence type="ECO:0000256" key="2">
    <source>
        <dbReference type="ARBA" id="ARBA00022475"/>
    </source>
</evidence>
<evidence type="ECO:0000256" key="7">
    <source>
        <dbReference type="SAM" id="Phobius"/>
    </source>
</evidence>
<feature type="transmembrane region" description="Helical" evidence="7">
    <location>
        <begin position="312"/>
        <end position="331"/>
    </location>
</feature>
<comment type="caution">
    <text evidence="9">The sequence shown here is derived from an EMBL/GenBank/DDBJ whole genome shotgun (WGS) entry which is preliminary data.</text>
</comment>
<dbReference type="Proteomes" id="UP001143463">
    <property type="component" value="Unassembled WGS sequence"/>
</dbReference>
<feature type="compositionally biased region" description="Pro residues" evidence="6">
    <location>
        <begin position="35"/>
        <end position="46"/>
    </location>
</feature>
<sequence length="824" mass="87200">MSAPDGLPAGGTVEGPTPAEKEPTATPPAATVPVQAPPADEPPAANPPAARAPAEKPPAEKPPAVKAPAEKPPAAKAPVEKPPAGKAGKPVEKASGPPPAAPVTADAAPPASAPLPAAAGRTAPFEVWASRLTAALPHAWRRMPFTITVVAVTLLVGLVGRTIWRPLWQEGWFPQVAYGVPALQEGRVWTLFTGWFFAITPGQYVTGLLLFAIVVGACEIRMGTKVVAITALAGEIGGVLLASLLVWALSHTSWPWAVHLATVRDAGFTTGALTVLAVTTAALRSPWRLRIRALLGFYVLVAFLFEGTLSDVAHLIAVAVGFVVGQRLFGVEPGFGPRTRRETRLLAFAGLVAIALTELVVLLFPGRGPFGETAGQATSLLDVLIDVVIVGVVANALRLGKRWAWWVTVVLGVLNALVAVAAVVILLVGGVVTDEAITLGTGVLWIAVLVVLLFNRRAFRVPIRRRVPGGLAASEADALERARTLLTSVGGSTMSWMTLWPEMRFYFLRDGRGYVGYQRHAGIALALADPVAPQGTIAAAVTEFTEDAERGGLTPCLFSVTDTAAEAARAAGWRTVQIAEDTLIDLPGIAFKGKKWQDIRTALNKAKREGIEFRVVTLAAESFAVLAQVRAISEEWVGDKGLPEMGFTLGGVDEALDPAVKVGLAIDAGGSVHGVTSWLPVYAEGGRIRGWTLDVMRRRTDGFRSAMEFMIASACLAFAKEGYEFISLSGAPLARGDDQAELDRTDRLLDKLGGALEPFYGFRSLHAFKAKFSPRYEPVHLAFRDEADLPRIGIALTRAYLPDATPRQLIAAGFSGGGKEPATH</sequence>
<dbReference type="InterPro" id="IPR016181">
    <property type="entry name" value="Acyl_CoA_acyltransferase"/>
</dbReference>
<feature type="transmembrane region" description="Helical" evidence="7">
    <location>
        <begin position="377"/>
        <end position="397"/>
    </location>
</feature>
<dbReference type="Pfam" id="PF09924">
    <property type="entry name" value="LPG_synthase_C"/>
    <property type="match status" value="1"/>
</dbReference>
<dbReference type="InterPro" id="IPR024320">
    <property type="entry name" value="LPG_synthase_C"/>
</dbReference>
<gene>
    <name evidence="9" type="ORF">GCM10017577_43370</name>
</gene>
<dbReference type="GO" id="GO:0005886">
    <property type="term" value="C:plasma membrane"/>
    <property type="evidence" value="ECO:0007669"/>
    <property type="project" value="UniProtKB-SubCell"/>
</dbReference>
<evidence type="ECO:0000256" key="1">
    <source>
        <dbReference type="ARBA" id="ARBA00004651"/>
    </source>
</evidence>
<feature type="transmembrane region" description="Helical" evidence="7">
    <location>
        <begin position="192"/>
        <end position="214"/>
    </location>
</feature>
<reference evidence="9" key="2">
    <citation type="submission" date="2023-01" db="EMBL/GenBank/DDBJ databases">
        <authorList>
            <person name="Sun Q."/>
            <person name="Evtushenko L."/>
        </authorList>
    </citation>
    <scope>NUCLEOTIDE SEQUENCE</scope>
    <source>
        <strain evidence="9">VKM Ac-1069</strain>
    </source>
</reference>
<dbReference type="RefSeq" id="WP_231498154.1">
    <property type="nucleotide sequence ID" value="NZ_BAAAUZ010000039.1"/>
</dbReference>
<dbReference type="PANTHER" id="PTHR34697">
    <property type="entry name" value="PHOSPHATIDYLGLYCEROL LYSYLTRANSFERASE"/>
    <property type="match status" value="1"/>
</dbReference>
<feature type="transmembrane region" description="Helical" evidence="7">
    <location>
        <begin position="226"/>
        <end position="250"/>
    </location>
</feature>
<keyword evidence="2" id="KW-1003">Cell membrane</keyword>
<reference evidence="9" key="1">
    <citation type="journal article" date="2014" name="Int. J. Syst. Evol. Microbiol.">
        <title>Complete genome sequence of Corynebacterium casei LMG S-19264T (=DSM 44701T), isolated from a smear-ripened cheese.</title>
        <authorList>
            <consortium name="US DOE Joint Genome Institute (JGI-PGF)"/>
            <person name="Walter F."/>
            <person name="Albersmeier A."/>
            <person name="Kalinowski J."/>
            <person name="Ruckert C."/>
        </authorList>
    </citation>
    <scope>NUCLEOTIDE SEQUENCE</scope>
    <source>
        <strain evidence="9">VKM Ac-1069</strain>
    </source>
</reference>
<feature type="region of interest" description="Disordered" evidence="6">
    <location>
        <begin position="1"/>
        <end position="115"/>
    </location>
</feature>
<dbReference type="InterPro" id="IPR051211">
    <property type="entry name" value="PG_lysyltransferase"/>
</dbReference>
<organism evidence="9 10">
    <name type="scientific">Pseudonocardia halophobica</name>
    <dbReference type="NCBI Taxonomy" id="29401"/>
    <lineage>
        <taxon>Bacteria</taxon>
        <taxon>Bacillati</taxon>
        <taxon>Actinomycetota</taxon>
        <taxon>Actinomycetes</taxon>
        <taxon>Pseudonocardiales</taxon>
        <taxon>Pseudonocardiaceae</taxon>
        <taxon>Pseudonocardia</taxon>
    </lineage>
</organism>
<feature type="transmembrane region" description="Helical" evidence="7">
    <location>
        <begin position="436"/>
        <end position="455"/>
    </location>
</feature>
<feature type="transmembrane region" description="Helical" evidence="7">
    <location>
        <begin position="145"/>
        <end position="164"/>
    </location>
</feature>
<feature type="compositionally biased region" description="Low complexity" evidence="6">
    <location>
        <begin position="102"/>
        <end position="115"/>
    </location>
</feature>
<keyword evidence="3 7" id="KW-0812">Transmembrane</keyword>
<accession>A0A9W6L967</accession>
<evidence type="ECO:0000313" key="9">
    <source>
        <dbReference type="EMBL" id="GLL13194.1"/>
    </source>
</evidence>
<dbReference type="PANTHER" id="PTHR34697:SF2">
    <property type="entry name" value="PHOSPHATIDYLGLYCEROL LYSYLTRANSFERASE"/>
    <property type="match status" value="1"/>
</dbReference>
<comment type="subcellular location">
    <subcellularLocation>
        <location evidence="1">Cell membrane</location>
        <topology evidence="1">Multi-pass membrane protein</topology>
    </subcellularLocation>
</comment>
<proteinExistence type="predicted"/>
<protein>
    <recommendedName>
        <fullName evidence="8">Phosphatidylglycerol lysyltransferase C-terminal domain-containing protein</fullName>
    </recommendedName>
</protein>
<dbReference type="GO" id="GO:0016755">
    <property type="term" value="F:aminoacyltransferase activity"/>
    <property type="evidence" value="ECO:0007669"/>
    <property type="project" value="TreeGrafter"/>
</dbReference>
<feature type="transmembrane region" description="Helical" evidence="7">
    <location>
        <begin position="289"/>
        <end position="306"/>
    </location>
</feature>
<dbReference type="GO" id="GO:0055091">
    <property type="term" value="P:phospholipid homeostasis"/>
    <property type="evidence" value="ECO:0007669"/>
    <property type="project" value="TreeGrafter"/>
</dbReference>
<dbReference type="EMBL" id="BSFQ01000019">
    <property type="protein sequence ID" value="GLL13194.1"/>
    <property type="molecule type" value="Genomic_DNA"/>
</dbReference>
<evidence type="ECO:0000256" key="5">
    <source>
        <dbReference type="ARBA" id="ARBA00023136"/>
    </source>
</evidence>
<feature type="domain" description="Phosphatidylglycerol lysyltransferase C-terminal" evidence="8">
    <location>
        <begin position="485"/>
        <end position="782"/>
    </location>
</feature>
<evidence type="ECO:0000256" key="3">
    <source>
        <dbReference type="ARBA" id="ARBA00022692"/>
    </source>
</evidence>
<dbReference type="SUPFAM" id="SSF55729">
    <property type="entry name" value="Acyl-CoA N-acyltransferases (Nat)"/>
    <property type="match status" value="1"/>
</dbReference>
<feature type="transmembrane region" description="Helical" evidence="7">
    <location>
        <begin position="256"/>
        <end position="277"/>
    </location>
</feature>
<feature type="transmembrane region" description="Helical" evidence="7">
    <location>
        <begin position="404"/>
        <end position="430"/>
    </location>
</feature>
<keyword evidence="10" id="KW-1185">Reference proteome</keyword>